<organism evidence="1 2">
    <name type="scientific">Acidithiobacillus marinus</name>
    <dbReference type="NCBI Taxonomy" id="187490"/>
    <lineage>
        <taxon>Bacteria</taxon>
        <taxon>Pseudomonadati</taxon>
        <taxon>Pseudomonadota</taxon>
        <taxon>Acidithiobacillia</taxon>
        <taxon>Acidithiobacillales</taxon>
        <taxon>Acidithiobacillaceae</taxon>
        <taxon>Acidithiobacillus</taxon>
    </lineage>
</organism>
<proteinExistence type="predicted"/>
<sequence>MFMMPILQNRRLIIFDWDGTLMDSISTICRCLAHAFAYAGLEDRGEAQYKEIIGLGLSDALAVLAPEADEHLRERILAGYRHCFFGTPAAAMPLFPGVEETLSRLADAGYQLAVATGKARRGLDKVLTENPRLAALVSASRCADETRSKPDPLMLEELLDHYQLPPEAAVMVGDTVHDMEMAVAAGVLPIGVLCGVHDASRLIQAGAQVCIPDPRFLLGKRD</sequence>
<dbReference type="GO" id="GO:0006281">
    <property type="term" value="P:DNA repair"/>
    <property type="evidence" value="ECO:0007669"/>
    <property type="project" value="TreeGrafter"/>
</dbReference>
<dbReference type="InterPro" id="IPR050155">
    <property type="entry name" value="HAD-like_hydrolase_sf"/>
</dbReference>
<keyword evidence="2" id="KW-1185">Reference proteome</keyword>
<dbReference type="AlphaFoldDB" id="A0A2I1DKP4"/>
<reference evidence="1 2" key="1">
    <citation type="submission" date="2017-03" db="EMBL/GenBank/DDBJ databases">
        <title>Draft genime sequence of the acidophilic sulfur-oxidizing bacterium Acidithiobacillus sp. SH, isolated from seawater.</title>
        <authorList>
            <person name="Sharmin S."/>
            <person name="Tokuhisa M."/>
            <person name="Kanao T."/>
            <person name="Kamimura K."/>
        </authorList>
    </citation>
    <scope>NUCLEOTIDE SEQUENCE [LARGE SCALE GENOMIC DNA]</scope>
    <source>
        <strain evidence="1 2">SH</strain>
    </source>
</reference>
<dbReference type="Gene3D" id="1.10.150.240">
    <property type="entry name" value="Putative phosphatase, domain 2"/>
    <property type="match status" value="1"/>
</dbReference>
<dbReference type="InterPro" id="IPR036412">
    <property type="entry name" value="HAD-like_sf"/>
</dbReference>
<dbReference type="InParanoid" id="A0A2I1DKP4"/>
<dbReference type="PANTHER" id="PTHR43434">
    <property type="entry name" value="PHOSPHOGLYCOLATE PHOSPHATASE"/>
    <property type="match status" value="1"/>
</dbReference>
<dbReference type="Proteomes" id="UP000234329">
    <property type="component" value="Unassembled WGS sequence"/>
</dbReference>
<dbReference type="SFLD" id="SFLDS00003">
    <property type="entry name" value="Haloacid_Dehalogenase"/>
    <property type="match status" value="1"/>
</dbReference>
<gene>
    <name evidence="1" type="ORF">B1757_10155</name>
</gene>
<dbReference type="InterPro" id="IPR023198">
    <property type="entry name" value="PGP-like_dom2"/>
</dbReference>
<dbReference type="SFLD" id="SFLDG01129">
    <property type="entry name" value="C1.5:_HAD__Beta-PGM__Phosphata"/>
    <property type="match status" value="1"/>
</dbReference>
<dbReference type="InterPro" id="IPR006439">
    <property type="entry name" value="HAD-SF_hydro_IA"/>
</dbReference>
<dbReference type="PANTHER" id="PTHR43434:SF24">
    <property type="entry name" value="HYDROLASE-RELATED"/>
    <property type="match status" value="1"/>
</dbReference>
<dbReference type="SUPFAM" id="SSF56784">
    <property type="entry name" value="HAD-like"/>
    <property type="match status" value="1"/>
</dbReference>
<dbReference type="Gene3D" id="3.40.50.1000">
    <property type="entry name" value="HAD superfamily/HAD-like"/>
    <property type="match status" value="1"/>
</dbReference>
<dbReference type="GO" id="GO:0008967">
    <property type="term" value="F:phosphoglycolate phosphatase activity"/>
    <property type="evidence" value="ECO:0007669"/>
    <property type="project" value="TreeGrafter"/>
</dbReference>
<dbReference type="EMBL" id="MXAV01000036">
    <property type="protein sequence ID" value="PKY10447.1"/>
    <property type="molecule type" value="Genomic_DNA"/>
</dbReference>
<dbReference type="NCBIfam" id="TIGR01549">
    <property type="entry name" value="HAD-SF-IA-v1"/>
    <property type="match status" value="1"/>
</dbReference>
<evidence type="ECO:0000313" key="2">
    <source>
        <dbReference type="Proteomes" id="UP000234329"/>
    </source>
</evidence>
<dbReference type="Pfam" id="PF13419">
    <property type="entry name" value="HAD_2"/>
    <property type="match status" value="1"/>
</dbReference>
<evidence type="ECO:0000313" key="1">
    <source>
        <dbReference type="EMBL" id="PKY10447.1"/>
    </source>
</evidence>
<keyword evidence="1" id="KW-0378">Hydrolase</keyword>
<dbReference type="InterPro" id="IPR041492">
    <property type="entry name" value="HAD_2"/>
</dbReference>
<dbReference type="GO" id="GO:0005829">
    <property type="term" value="C:cytosol"/>
    <property type="evidence" value="ECO:0007669"/>
    <property type="project" value="TreeGrafter"/>
</dbReference>
<name>A0A2I1DKP4_9PROT</name>
<comment type="caution">
    <text evidence="1">The sequence shown here is derived from an EMBL/GenBank/DDBJ whole genome shotgun (WGS) entry which is preliminary data.</text>
</comment>
<accession>A0A2I1DKP4</accession>
<protein>
    <submittedName>
        <fullName evidence="1">HAD family hydrolase</fullName>
    </submittedName>
</protein>
<dbReference type="InterPro" id="IPR023214">
    <property type="entry name" value="HAD_sf"/>
</dbReference>